<accession>A0AAN2BLF5</accession>
<dbReference type="PANTHER" id="PTHR45431">
    <property type="entry name" value="RHODANESE-LIKE DOMAIN-CONTAINING PROTEIN 15, CHLOROPLASTIC"/>
    <property type="match status" value="1"/>
</dbReference>
<evidence type="ECO:0000259" key="1">
    <source>
        <dbReference type="PROSITE" id="PS50206"/>
    </source>
</evidence>
<dbReference type="InterPro" id="IPR001763">
    <property type="entry name" value="Rhodanese-like_dom"/>
</dbReference>
<dbReference type="InterPro" id="IPR052367">
    <property type="entry name" value="Thiosulfate_ST/Rhodanese-like"/>
</dbReference>
<sequence length="122" mass="13703">MTDRKQVSHTRGVVRRAIFVAALFASLFSIFSIKAFAGEPMTYWIDVRTQEEFNSGHIEGSALIPYEVIADHIASITEDKNADIRVYCRSGRRSEVAKDVLKAMGYANVINEGGYEEIISRK</sequence>
<proteinExistence type="predicted"/>
<dbReference type="PANTHER" id="PTHR45431:SF3">
    <property type="entry name" value="RHODANESE-LIKE DOMAIN-CONTAINING PROTEIN 15, CHLOROPLASTIC"/>
    <property type="match status" value="1"/>
</dbReference>
<dbReference type="InterPro" id="IPR036873">
    <property type="entry name" value="Rhodanese-like_dom_sf"/>
</dbReference>
<feature type="domain" description="Rhodanese" evidence="1">
    <location>
        <begin position="38"/>
        <end position="120"/>
    </location>
</feature>
<protein>
    <submittedName>
        <fullName evidence="2">Phage shock protein E</fullName>
    </submittedName>
</protein>
<dbReference type="SUPFAM" id="SSF52821">
    <property type="entry name" value="Rhodanese/Cell cycle control phosphatase"/>
    <property type="match status" value="1"/>
</dbReference>
<dbReference type="AlphaFoldDB" id="A0AAN2BLF5"/>
<dbReference type="Proteomes" id="UP001320119">
    <property type="component" value="Chromosome"/>
</dbReference>
<dbReference type="Gene3D" id="3.40.250.10">
    <property type="entry name" value="Rhodanese-like domain"/>
    <property type="match status" value="1"/>
</dbReference>
<dbReference type="RefSeq" id="WP_236983895.1">
    <property type="nucleotide sequence ID" value="NZ_AP023086.1"/>
</dbReference>
<evidence type="ECO:0000313" key="3">
    <source>
        <dbReference type="Proteomes" id="UP001320119"/>
    </source>
</evidence>
<gene>
    <name evidence="2" type="ORF">MARGE09_P3235</name>
</gene>
<dbReference type="EMBL" id="AP023086">
    <property type="protein sequence ID" value="BCD99034.1"/>
    <property type="molecule type" value="Genomic_DNA"/>
</dbReference>
<dbReference type="CDD" id="cd00158">
    <property type="entry name" value="RHOD"/>
    <property type="match status" value="1"/>
</dbReference>
<dbReference type="Pfam" id="PF00581">
    <property type="entry name" value="Rhodanese"/>
    <property type="match status" value="1"/>
</dbReference>
<dbReference type="SMART" id="SM00450">
    <property type="entry name" value="RHOD"/>
    <property type="match status" value="1"/>
</dbReference>
<reference evidence="2 3" key="1">
    <citation type="journal article" date="2022" name="IScience">
        <title>An ultrasensitive nanofiber-based assay for enzymatic hydrolysis and deep-sea microbial degradation of cellulose.</title>
        <authorList>
            <person name="Tsudome M."/>
            <person name="Tachioka M."/>
            <person name="Miyazaki M."/>
            <person name="Uchimura K."/>
            <person name="Tsuda M."/>
            <person name="Takaki Y."/>
            <person name="Deguchi S."/>
        </authorList>
    </citation>
    <scope>NUCLEOTIDE SEQUENCE [LARGE SCALE GENOMIC DNA]</scope>
    <source>
        <strain evidence="2 3">GE09</strain>
    </source>
</reference>
<dbReference type="PROSITE" id="PS50206">
    <property type="entry name" value="RHODANESE_3"/>
    <property type="match status" value="1"/>
</dbReference>
<keyword evidence="3" id="KW-1185">Reference proteome</keyword>
<organism evidence="2 3">
    <name type="scientific">Marinagarivorans cellulosilyticus</name>
    <dbReference type="NCBI Taxonomy" id="2721545"/>
    <lineage>
        <taxon>Bacteria</taxon>
        <taxon>Pseudomonadati</taxon>
        <taxon>Pseudomonadota</taxon>
        <taxon>Gammaproteobacteria</taxon>
        <taxon>Cellvibrionales</taxon>
        <taxon>Cellvibrionaceae</taxon>
        <taxon>Marinagarivorans</taxon>
    </lineage>
</organism>
<name>A0AAN2BLF5_9GAMM</name>
<evidence type="ECO:0000313" key="2">
    <source>
        <dbReference type="EMBL" id="BCD99034.1"/>
    </source>
</evidence>
<dbReference type="KEGG" id="marq:MARGE09_P3235"/>